<dbReference type="InterPro" id="IPR012337">
    <property type="entry name" value="RNaseH-like_sf"/>
</dbReference>
<dbReference type="PANTHER" id="PTHR42648">
    <property type="entry name" value="TRANSPOSASE, PUTATIVE-RELATED"/>
    <property type="match status" value="1"/>
</dbReference>
<proteinExistence type="predicted"/>
<dbReference type="EnsemblPlants" id="TuG1812G0400003586.01.T01">
    <property type="protein sequence ID" value="TuG1812G0400003586.01.T01.cds306375"/>
    <property type="gene ID" value="TuG1812G0400003586.01"/>
</dbReference>
<evidence type="ECO:0000259" key="1">
    <source>
        <dbReference type="PROSITE" id="PS50994"/>
    </source>
</evidence>
<name>A0A8R7UAC2_TRIUA</name>
<dbReference type="Proteomes" id="UP000015106">
    <property type="component" value="Chromosome 4"/>
</dbReference>
<dbReference type="GO" id="GO:0003676">
    <property type="term" value="F:nucleic acid binding"/>
    <property type="evidence" value="ECO:0007669"/>
    <property type="project" value="InterPro"/>
</dbReference>
<dbReference type="InterPro" id="IPR039537">
    <property type="entry name" value="Retrotran_Ty1/copia-like"/>
</dbReference>
<dbReference type="InterPro" id="IPR001584">
    <property type="entry name" value="Integrase_cat-core"/>
</dbReference>
<dbReference type="PROSITE" id="PS50994">
    <property type="entry name" value="INTEGRASE"/>
    <property type="match status" value="1"/>
</dbReference>
<evidence type="ECO:0000313" key="3">
    <source>
        <dbReference type="Proteomes" id="UP000015106"/>
    </source>
</evidence>
<dbReference type="SUPFAM" id="SSF53098">
    <property type="entry name" value="Ribonuclease H-like"/>
    <property type="match status" value="1"/>
</dbReference>
<dbReference type="InterPro" id="IPR036397">
    <property type="entry name" value="RNaseH_sf"/>
</dbReference>
<keyword evidence="3" id="KW-1185">Reference proteome</keyword>
<reference evidence="2" key="3">
    <citation type="submission" date="2022-06" db="UniProtKB">
        <authorList>
            <consortium name="EnsemblPlants"/>
        </authorList>
    </citation>
    <scope>IDENTIFICATION</scope>
</reference>
<dbReference type="AlphaFoldDB" id="A0A8R7UAC2"/>
<reference evidence="2" key="2">
    <citation type="submission" date="2018-03" db="EMBL/GenBank/DDBJ databases">
        <title>The Triticum urartu genome reveals the dynamic nature of wheat genome evolution.</title>
        <authorList>
            <person name="Ling H."/>
            <person name="Ma B."/>
            <person name="Shi X."/>
            <person name="Liu H."/>
            <person name="Dong L."/>
            <person name="Sun H."/>
            <person name="Cao Y."/>
            <person name="Gao Q."/>
            <person name="Zheng S."/>
            <person name="Li Y."/>
            <person name="Yu Y."/>
            <person name="Du H."/>
            <person name="Qi M."/>
            <person name="Li Y."/>
            <person name="Yu H."/>
            <person name="Cui Y."/>
            <person name="Wang N."/>
            <person name="Chen C."/>
            <person name="Wu H."/>
            <person name="Zhao Y."/>
            <person name="Zhang J."/>
            <person name="Li Y."/>
            <person name="Zhou W."/>
            <person name="Zhang B."/>
            <person name="Hu W."/>
            <person name="Eijk M."/>
            <person name="Tang J."/>
            <person name="Witsenboer H."/>
            <person name="Zhao S."/>
            <person name="Li Z."/>
            <person name="Zhang A."/>
            <person name="Wang D."/>
            <person name="Liang C."/>
        </authorList>
    </citation>
    <scope>NUCLEOTIDE SEQUENCE [LARGE SCALE GENOMIC DNA]</scope>
    <source>
        <strain evidence="2">cv. G1812</strain>
    </source>
</reference>
<dbReference type="Gene3D" id="3.30.420.10">
    <property type="entry name" value="Ribonuclease H-like superfamily/Ribonuclease H"/>
    <property type="match status" value="1"/>
</dbReference>
<reference evidence="3" key="1">
    <citation type="journal article" date="2013" name="Nature">
        <title>Draft genome of the wheat A-genome progenitor Triticum urartu.</title>
        <authorList>
            <person name="Ling H.Q."/>
            <person name="Zhao S."/>
            <person name="Liu D."/>
            <person name="Wang J."/>
            <person name="Sun H."/>
            <person name="Zhang C."/>
            <person name="Fan H."/>
            <person name="Li D."/>
            <person name="Dong L."/>
            <person name="Tao Y."/>
            <person name="Gao C."/>
            <person name="Wu H."/>
            <person name="Li Y."/>
            <person name="Cui Y."/>
            <person name="Guo X."/>
            <person name="Zheng S."/>
            <person name="Wang B."/>
            <person name="Yu K."/>
            <person name="Liang Q."/>
            <person name="Yang W."/>
            <person name="Lou X."/>
            <person name="Chen J."/>
            <person name="Feng M."/>
            <person name="Jian J."/>
            <person name="Zhang X."/>
            <person name="Luo G."/>
            <person name="Jiang Y."/>
            <person name="Liu J."/>
            <person name="Wang Z."/>
            <person name="Sha Y."/>
            <person name="Zhang B."/>
            <person name="Wu H."/>
            <person name="Tang D."/>
            <person name="Shen Q."/>
            <person name="Xue P."/>
            <person name="Zou S."/>
            <person name="Wang X."/>
            <person name="Liu X."/>
            <person name="Wang F."/>
            <person name="Yang Y."/>
            <person name="An X."/>
            <person name="Dong Z."/>
            <person name="Zhang K."/>
            <person name="Zhang X."/>
            <person name="Luo M.C."/>
            <person name="Dvorak J."/>
            <person name="Tong Y."/>
            <person name="Wang J."/>
            <person name="Yang H."/>
            <person name="Li Z."/>
            <person name="Wang D."/>
            <person name="Zhang A."/>
            <person name="Wang J."/>
        </authorList>
    </citation>
    <scope>NUCLEOTIDE SEQUENCE</scope>
    <source>
        <strain evidence="3">cv. G1812</strain>
    </source>
</reference>
<sequence length="109" mass="11726">AIKRVQALAESESGRKLRTLRTDRGGEFTSGSFTAYCAELGVSRHLTAPYSPQQNGVVERRNGTVVGMARSLLKAKGVPGEFWGEAVTTAVFLLNRAPTKSLDGVTPFE</sequence>
<evidence type="ECO:0000313" key="2">
    <source>
        <dbReference type="EnsemblPlants" id="TuG1812G0400003586.01.T01.cds306375"/>
    </source>
</evidence>
<accession>A0A8R7UAC2</accession>
<organism evidence="2 3">
    <name type="scientific">Triticum urartu</name>
    <name type="common">Red wild einkorn</name>
    <name type="synonym">Crithodium urartu</name>
    <dbReference type="NCBI Taxonomy" id="4572"/>
    <lineage>
        <taxon>Eukaryota</taxon>
        <taxon>Viridiplantae</taxon>
        <taxon>Streptophyta</taxon>
        <taxon>Embryophyta</taxon>
        <taxon>Tracheophyta</taxon>
        <taxon>Spermatophyta</taxon>
        <taxon>Magnoliopsida</taxon>
        <taxon>Liliopsida</taxon>
        <taxon>Poales</taxon>
        <taxon>Poaceae</taxon>
        <taxon>BOP clade</taxon>
        <taxon>Pooideae</taxon>
        <taxon>Triticodae</taxon>
        <taxon>Triticeae</taxon>
        <taxon>Triticinae</taxon>
        <taxon>Triticum</taxon>
    </lineage>
</organism>
<dbReference type="GO" id="GO:0015074">
    <property type="term" value="P:DNA integration"/>
    <property type="evidence" value="ECO:0007669"/>
    <property type="project" value="InterPro"/>
</dbReference>
<feature type="domain" description="Integrase catalytic" evidence="1">
    <location>
        <begin position="1"/>
        <end position="109"/>
    </location>
</feature>
<protein>
    <recommendedName>
        <fullName evidence="1">Integrase catalytic domain-containing protein</fullName>
    </recommendedName>
</protein>
<dbReference type="PANTHER" id="PTHR42648:SF25">
    <property type="entry name" value="RNA-DIRECTED DNA POLYMERASE"/>
    <property type="match status" value="1"/>
</dbReference>
<dbReference type="Gramene" id="TuG1812G0400003586.01.T01">
    <property type="protein sequence ID" value="TuG1812G0400003586.01.T01.cds306375"/>
    <property type="gene ID" value="TuG1812G0400003586.01"/>
</dbReference>